<feature type="domain" description="Dockerin" evidence="8">
    <location>
        <begin position="1347"/>
        <end position="1409"/>
    </location>
</feature>
<dbReference type="Gene3D" id="1.10.1330.10">
    <property type="entry name" value="Dockerin domain"/>
    <property type="match status" value="1"/>
</dbReference>
<dbReference type="PROSITE" id="PS51766">
    <property type="entry name" value="DOCKERIN"/>
    <property type="match status" value="1"/>
</dbReference>
<proteinExistence type="inferred from homology"/>
<dbReference type="SUPFAM" id="SSF49384">
    <property type="entry name" value="Carbohydrate-binding domain"/>
    <property type="match status" value="1"/>
</dbReference>
<evidence type="ECO:0000313" key="9">
    <source>
        <dbReference type="EMBL" id="EYE87884.1"/>
    </source>
</evidence>
<dbReference type="InterPro" id="IPR008965">
    <property type="entry name" value="CBM2/CBM3_carb-bd_dom_sf"/>
</dbReference>
<feature type="signal peptide" evidence="7">
    <location>
        <begin position="1"/>
        <end position="24"/>
    </location>
</feature>
<dbReference type="GO" id="GO:0000272">
    <property type="term" value="P:polysaccharide catabolic process"/>
    <property type="evidence" value="ECO:0007669"/>
    <property type="project" value="InterPro"/>
</dbReference>
<dbReference type="SUPFAM" id="SSF52743">
    <property type="entry name" value="Subtilisin-like"/>
    <property type="match status" value="1"/>
</dbReference>
<dbReference type="PROSITE" id="PS00018">
    <property type="entry name" value="EF_HAND_1"/>
    <property type="match status" value="2"/>
</dbReference>
<dbReference type="PANTHER" id="PTHR43399">
    <property type="entry name" value="SUBTILISIN-RELATED"/>
    <property type="match status" value="1"/>
</dbReference>
<evidence type="ECO:0000256" key="3">
    <source>
        <dbReference type="ARBA" id="ARBA00022801"/>
    </source>
</evidence>
<dbReference type="Pfam" id="PF00404">
    <property type="entry name" value="Dockerin_1"/>
    <property type="match status" value="1"/>
</dbReference>
<evidence type="ECO:0000256" key="5">
    <source>
        <dbReference type="PROSITE-ProRule" id="PRU01240"/>
    </source>
</evidence>
<feature type="chain" id="PRO_5038945096" description="Dockerin domain-containing protein" evidence="7">
    <location>
        <begin position="25"/>
        <end position="1409"/>
    </location>
</feature>
<comment type="similarity">
    <text evidence="1 5 6">Belongs to the peptidase S8 family.</text>
</comment>
<evidence type="ECO:0000313" key="10">
    <source>
        <dbReference type="Proteomes" id="UP000019681"/>
    </source>
</evidence>
<dbReference type="Gene3D" id="2.60.40.680">
    <property type="match status" value="1"/>
</dbReference>
<dbReference type="PROSITE" id="PS00138">
    <property type="entry name" value="SUBTILASE_SER"/>
    <property type="match status" value="1"/>
</dbReference>
<dbReference type="RefSeq" id="WP_035380696.1">
    <property type="nucleotide sequence ID" value="NZ_AZQP01000035.1"/>
</dbReference>
<dbReference type="PROSITE" id="PS51892">
    <property type="entry name" value="SUBTILASE"/>
    <property type="match status" value="1"/>
</dbReference>
<dbReference type="InterPro" id="IPR051048">
    <property type="entry name" value="Peptidase_S8/S53_subtilisin"/>
</dbReference>
<dbReference type="CDD" id="cd14254">
    <property type="entry name" value="Dockerin_II"/>
    <property type="match status" value="1"/>
</dbReference>
<dbReference type="InterPro" id="IPR015500">
    <property type="entry name" value="Peptidase_S8_subtilisin-rel"/>
</dbReference>
<dbReference type="Gene3D" id="3.40.50.200">
    <property type="entry name" value="Peptidase S8/S53 domain"/>
    <property type="match status" value="2"/>
</dbReference>
<comment type="caution">
    <text evidence="9">The sequence shown here is derived from an EMBL/GenBank/DDBJ whole genome shotgun (WGS) entry which is preliminary data.</text>
</comment>
<keyword evidence="3 5" id="KW-0378">Hydrolase</keyword>
<dbReference type="GO" id="GO:0004553">
    <property type="term" value="F:hydrolase activity, hydrolyzing O-glycosyl compounds"/>
    <property type="evidence" value="ECO:0007669"/>
    <property type="project" value="InterPro"/>
</dbReference>
<name>A0A017RTV6_9CLOT</name>
<protein>
    <recommendedName>
        <fullName evidence="8">Dockerin domain-containing protein</fullName>
    </recommendedName>
</protein>
<organism evidence="9 10">
    <name type="scientific">Fervidicella metallireducens AeB</name>
    <dbReference type="NCBI Taxonomy" id="1403537"/>
    <lineage>
        <taxon>Bacteria</taxon>
        <taxon>Bacillati</taxon>
        <taxon>Bacillota</taxon>
        <taxon>Clostridia</taxon>
        <taxon>Eubacteriales</taxon>
        <taxon>Clostridiaceae</taxon>
        <taxon>Fervidicella</taxon>
    </lineage>
</organism>
<sequence>MNYRKFISFIMPLIFVFTTFTPQAFGKTNKVYDEMEKVHQMKIAAQVEKSLGEFEISTDKDKDIELLVVSQLETDIKDKLKKNGAKKIINLCEGFYKIVINSRDAYKLSYISQIVGVGVNHKINLPKTQKAPIALPQLEYSNQDTTIKDLWKAGYDGKGSLIAVIDTGFEPNNELLTMTSDGKLKIVDYQDFNSAGFMFDNPQPAEGDVKLSEMTVNSSEIVIPYSYSYKDSTTGNVVTKEGTKTVKVRDDLIDKKILSGVFSEYRLLMDDGTFFDTNNNGTTDIFPVVAYDVDNDGKYDRLMMDTDLDNSFIGEKAIGIYKEVAKGIKDKVVFELNNGEPVLEGDLPKVVDEYKDDIELLFNTIKNKITDSSNILSKTRFNFVCTRIDDETFGTWYANIAYDTNGHGTHVAGDAAANGYLSHEFVDKSIESTGKLFGPAKGAQVMGIKVFETAGGTYEDRYIKAMQYAAVNGADIVNMSLGSLPEITDGTSLGSLYADLLTVKYGTLFTISNGNSGPGLNSNGSPGDSNYALTVGAYCPSFYVVGSKYKNAEDQQWIFSSNGPSDDGRIKPEVVAPGSMVSAAPMWEVIGKGYSEDFTFKDMDVTGKAYIGYSREQGTSMAAPYAAGVAAALMEAVKKEELKYNPLLFKEAIKKSSTNTINSKKYNQLEIGYGMINPMAALTELRTMNNSSKTPDLTTGQQPSYNWPYDYNDKNLKYTSFNDLYVYPLVKYKNDERMRNAEAQGVYVRDKEIPESIEIDLYNYTSKDLVLNSTAVTYGLGQSTSWIVFPEKVELNKQQIKTITVTIDKTKLQTGVNTLRLEFDDLNTYQMDCVIPITIINYEKLNFSQPVSMATETIKPGAFTRNFISIDRNLESFKVSIEVPENMNGRIRPFIYFPNGRPYTPTKQYSFAGLQNDGSYIKKVEYIINRGDLEKASMDIRTPNPNSLWKWEGTWEIDMYCSYASQSSVTGTLKLSTNGVLMSEDMKNLSLNAGNEYTGELIASNTSGKDVKIKSNGLVELNKNKVKERITGFREFQTLERGFEIKANEKNIFHRVIITNASYGEGARVWLYLYKAKLNPDGTYTLIKPMINKYINVQRNGMESEMITYNLEPGYYVYALFGGMMEYGPVDFDLITQVVNESDAIKGTVKVKSTQILPEGETARIQYSLTAPANSGNYMARIYFEDNEGKVIKFFPIYASVDETKLGFKLYQKNIPLLENEFEVNLDADFSEVSSDVEKLYGIEYEIQYNPEELSAVNVQRGDVFTDINSYEVNLEIVKNEKGEEIGLIKYAIAFKGMDTNGISTGNVGKVIFKSLKTGASQLNINNITVGNYEGKELMVKVNKNSIVTATPDVNNDGVVDVKDFVYVSYSFGADTSNVRYRLSADVNKDGVINQTDLQYIIKYFNFSF</sequence>
<keyword evidence="7" id="KW-0732">Signal</keyword>
<dbReference type="SUPFAM" id="SSF63446">
    <property type="entry name" value="Type I dockerin domain"/>
    <property type="match status" value="1"/>
</dbReference>
<dbReference type="PANTHER" id="PTHR43399:SF4">
    <property type="entry name" value="CELL WALL-ASSOCIATED PROTEASE"/>
    <property type="match status" value="1"/>
</dbReference>
<dbReference type="InterPro" id="IPR036439">
    <property type="entry name" value="Dockerin_dom_sf"/>
</dbReference>
<dbReference type="InterPro" id="IPR000209">
    <property type="entry name" value="Peptidase_S8/S53_dom"/>
</dbReference>
<evidence type="ECO:0000256" key="2">
    <source>
        <dbReference type="ARBA" id="ARBA00022670"/>
    </source>
</evidence>
<keyword evidence="2 5" id="KW-0645">Protease</keyword>
<dbReference type="GO" id="GO:0030246">
    <property type="term" value="F:carbohydrate binding"/>
    <property type="evidence" value="ECO:0007669"/>
    <property type="project" value="InterPro"/>
</dbReference>
<keyword evidence="10" id="KW-1185">Reference proteome</keyword>
<dbReference type="Pfam" id="PF00082">
    <property type="entry name" value="Peptidase_S8"/>
    <property type="match status" value="1"/>
</dbReference>
<dbReference type="GO" id="GO:0004252">
    <property type="term" value="F:serine-type endopeptidase activity"/>
    <property type="evidence" value="ECO:0007669"/>
    <property type="project" value="UniProtKB-UniRule"/>
</dbReference>
<reference evidence="9 10" key="1">
    <citation type="journal article" date="2014" name="Genome Announc.">
        <title>Draft Genome Sequence of Fervidicella metallireducens Strain AeBT, an Iron-Reducing Thermoanaerobe from the Great Artesian Basin.</title>
        <authorList>
            <person name="Patel B.K."/>
        </authorList>
    </citation>
    <scope>NUCLEOTIDE SEQUENCE [LARGE SCALE GENOMIC DNA]</scope>
    <source>
        <strain evidence="9 10">AeB</strain>
    </source>
</reference>
<dbReference type="STRING" id="1403537.Q428_10915"/>
<dbReference type="InterPro" id="IPR022398">
    <property type="entry name" value="Peptidase_S8_His-AS"/>
</dbReference>
<dbReference type="InterPro" id="IPR023828">
    <property type="entry name" value="Peptidase_S8_Ser-AS"/>
</dbReference>
<dbReference type="PRINTS" id="PR00723">
    <property type="entry name" value="SUBTILISIN"/>
</dbReference>
<dbReference type="InterPro" id="IPR016134">
    <property type="entry name" value="Dockerin_dom"/>
</dbReference>
<dbReference type="PROSITE" id="PS00137">
    <property type="entry name" value="SUBTILASE_HIS"/>
    <property type="match status" value="1"/>
</dbReference>
<dbReference type="InterPro" id="IPR018247">
    <property type="entry name" value="EF_Hand_1_Ca_BS"/>
</dbReference>
<feature type="active site" description="Charge relay system" evidence="5">
    <location>
        <position position="407"/>
    </location>
</feature>
<dbReference type="OrthoDB" id="9798386at2"/>
<dbReference type="InterPro" id="IPR036852">
    <property type="entry name" value="Peptidase_S8/S53_dom_sf"/>
</dbReference>
<gene>
    <name evidence="9" type="ORF">Q428_10915</name>
</gene>
<dbReference type="PROSITE" id="PS00136">
    <property type="entry name" value="SUBTILASE_ASP"/>
    <property type="match status" value="1"/>
</dbReference>
<evidence type="ECO:0000256" key="7">
    <source>
        <dbReference type="SAM" id="SignalP"/>
    </source>
</evidence>
<dbReference type="CDD" id="cd08547">
    <property type="entry name" value="Type_II_cohesin"/>
    <property type="match status" value="1"/>
</dbReference>
<dbReference type="InterPro" id="IPR002105">
    <property type="entry name" value="Dockerin_1_rpt"/>
</dbReference>
<dbReference type="GO" id="GO:0006508">
    <property type="term" value="P:proteolysis"/>
    <property type="evidence" value="ECO:0007669"/>
    <property type="project" value="UniProtKB-KW"/>
</dbReference>
<evidence type="ECO:0000256" key="6">
    <source>
        <dbReference type="RuleBase" id="RU003355"/>
    </source>
</evidence>
<dbReference type="Proteomes" id="UP000019681">
    <property type="component" value="Unassembled WGS sequence"/>
</dbReference>
<evidence type="ECO:0000259" key="8">
    <source>
        <dbReference type="PROSITE" id="PS51766"/>
    </source>
</evidence>
<feature type="active site" description="Charge relay system" evidence="5">
    <location>
        <position position="166"/>
    </location>
</feature>
<dbReference type="EMBL" id="AZQP01000035">
    <property type="protein sequence ID" value="EYE87884.1"/>
    <property type="molecule type" value="Genomic_DNA"/>
</dbReference>
<keyword evidence="4 5" id="KW-0720">Serine protease</keyword>
<accession>A0A017RTV6</accession>
<evidence type="ECO:0000256" key="4">
    <source>
        <dbReference type="ARBA" id="ARBA00022825"/>
    </source>
</evidence>
<dbReference type="InterPro" id="IPR023827">
    <property type="entry name" value="Peptidase_S8_Asp-AS"/>
</dbReference>
<feature type="active site" description="Charge relay system" evidence="5">
    <location>
        <position position="620"/>
    </location>
</feature>
<evidence type="ECO:0000256" key="1">
    <source>
        <dbReference type="ARBA" id="ARBA00011073"/>
    </source>
</evidence>